<sequence>ASRSLMMSGLLRPLISRTSTMPNHRCACPDALDRCDRCDFLLDFPGLHLVAVSKARAGLVLEVESCDPVAGCPGCGVIATGDGRVGVEVIDAPWAGRPVRIRWRKRRWICLEGVCAVTTFVEQSAGLRSTGPAKQARCPLGDRPAPARGGDDPGPGPPARHDVEHALVPGSTGPDRGRERPFPVRGRAGPGRGRTCLASPGPAPARTEGAHRDGRSGSRIPPHCQAP</sequence>
<feature type="region of interest" description="Disordered" evidence="1">
    <location>
        <begin position="126"/>
        <end position="227"/>
    </location>
</feature>
<name>W1V8J6_9ACTO</name>
<protein>
    <submittedName>
        <fullName evidence="3">Transposase family protein</fullName>
    </submittedName>
</protein>
<reference evidence="3 4" key="1">
    <citation type="submission" date="2013-12" db="EMBL/GenBank/DDBJ databases">
        <title>A Varibaculum cambriense genome reconstructed from a premature infant gut community with otherwise low bacterial novelty that shifts toward anaerobic metabolism during the third week of life.</title>
        <authorList>
            <person name="Brown C.T."/>
            <person name="Sharon I."/>
            <person name="Thomas B.C."/>
            <person name="Castelle C.J."/>
            <person name="Morowitz M.J."/>
            <person name="Banfield J.F."/>
        </authorList>
    </citation>
    <scope>NUCLEOTIDE SEQUENCE [LARGE SCALE GENOMIC DNA]</scope>
    <source>
        <strain evidence="4">DORA_12</strain>
    </source>
</reference>
<proteinExistence type="predicted"/>
<organism evidence="3 4">
    <name type="scientific">Actinomyces urogenitalis DORA_12</name>
    <dbReference type="NCBI Taxonomy" id="1403939"/>
    <lineage>
        <taxon>Bacteria</taxon>
        <taxon>Bacillati</taxon>
        <taxon>Actinomycetota</taxon>
        <taxon>Actinomycetes</taxon>
        <taxon>Actinomycetales</taxon>
        <taxon>Actinomycetaceae</taxon>
        <taxon>Actinomyces</taxon>
    </lineage>
</organism>
<dbReference type="InterPro" id="IPR029261">
    <property type="entry name" value="Transposase_Znf"/>
</dbReference>
<evidence type="ECO:0000313" key="4">
    <source>
        <dbReference type="Proteomes" id="UP000018852"/>
    </source>
</evidence>
<gene>
    <name evidence="3" type="ORF">Q605_AUC00995G0001</name>
</gene>
<feature type="non-terminal residue" evidence="3">
    <location>
        <position position="1"/>
    </location>
</feature>
<dbReference type="Proteomes" id="UP000018852">
    <property type="component" value="Unassembled WGS sequence"/>
</dbReference>
<dbReference type="EMBL" id="AZLV01000995">
    <property type="protein sequence ID" value="ETJ02333.1"/>
    <property type="molecule type" value="Genomic_DNA"/>
</dbReference>
<evidence type="ECO:0000313" key="3">
    <source>
        <dbReference type="EMBL" id="ETJ02333.1"/>
    </source>
</evidence>
<dbReference type="Pfam" id="PF14690">
    <property type="entry name" value="Zn_ribbon_ISL3"/>
    <property type="match status" value="1"/>
</dbReference>
<evidence type="ECO:0000259" key="2">
    <source>
        <dbReference type="Pfam" id="PF14690"/>
    </source>
</evidence>
<feature type="domain" description="Transposase IS204/IS1001/IS1096/IS1165 zinc-finger" evidence="2">
    <location>
        <begin position="69"/>
        <end position="112"/>
    </location>
</feature>
<comment type="caution">
    <text evidence="3">The sequence shown here is derived from an EMBL/GenBank/DDBJ whole genome shotgun (WGS) entry which is preliminary data.</text>
</comment>
<accession>W1V8J6</accession>
<evidence type="ECO:0000256" key="1">
    <source>
        <dbReference type="SAM" id="MobiDB-lite"/>
    </source>
</evidence>
<dbReference type="AlphaFoldDB" id="W1V8J6"/>